<accession>A0A834B633</accession>
<dbReference type="PANTHER" id="PTHR35253:SF1">
    <property type="entry name" value="COILED-COIL DOMAIN-CONTAINING PROTEIN 152"/>
    <property type="match status" value="1"/>
</dbReference>
<gene>
    <name evidence="1" type="ORF">HJG60_002184</name>
</gene>
<protein>
    <submittedName>
        <fullName evidence="1">Coiled-coil domain containing 152</fullName>
    </submittedName>
</protein>
<dbReference type="AlphaFoldDB" id="A0A834B633"/>
<organism evidence="1 2">
    <name type="scientific">Phyllostomus discolor</name>
    <name type="common">pale spear-nosed bat</name>
    <dbReference type="NCBI Taxonomy" id="89673"/>
    <lineage>
        <taxon>Eukaryota</taxon>
        <taxon>Metazoa</taxon>
        <taxon>Chordata</taxon>
        <taxon>Craniata</taxon>
        <taxon>Vertebrata</taxon>
        <taxon>Euteleostomi</taxon>
        <taxon>Mammalia</taxon>
        <taxon>Eutheria</taxon>
        <taxon>Laurasiatheria</taxon>
        <taxon>Chiroptera</taxon>
        <taxon>Yangochiroptera</taxon>
        <taxon>Phyllostomidae</taxon>
        <taxon>Phyllostominae</taxon>
        <taxon>Phyllostomus</taxon>
    </lineage>
</organism>
<dbReference type="Proteomes" id="UP000664940">
    <property type="component" value="Unassembled WGS sequence"/>
</dbReference>
<dbReference type="InterPro" id="IPR038827">
    <property type="entry name" value="CCDC152"/>
</dbReference>
<dbReference type="PANTHER" id="PTHR35253">
    <property type="entry name" value="COILED-COIL DOMAIN-CONTAINING PROTEIN 152"/>
    <property type="match status" value="1"/>
</dbReference>
<dbReference type="EMBL" id="JABVXQ010000002">
    <property type="protein sequence ID" value="KAF6123448.1"/>
    <property type="molecule type" value="Genomic_DNA"/>
</dbReference>
<evidence type="ECO:0000313" key="2">
    <source>
        <dbReference type="Proteomes" id="UP000664940"/>
    </source>
</evidence>
<sequence length="119" mass="13797">MDHGSSGCVRKITSVNLDKLIHDFAQIEKKMIETAGKNNMLDMQLEKTHCLLKGMQTKEVSLKEECATLHNMIKGLQQTIEYQHNLKGKLEKIKSKNIYLSTFKDSFYIVDNKFFLIWS</sequence>
<evidence type="ECO:0000313" key="1">
    <source>
        <dbReference type="EMBL" id="KAF6123448.1"/>
    </source>
</evidence>
<name>A0A834B633_9CHIR</name>
<proteinExistence type="predicted"/>
<reference evidence="1 2" key="1">
    <citation type="journal article" date="2020" name="Nature">
        <title>Six reference-quality genomes reveal evolution of bat adaptations.</title>
        <authorList>
            <person name="Jebb D."/>
            <person name="Huang Z."/>
            <person name="Pippel M."/>
            <person name="Hughes G.M."/>
            <person name="Lavrichenko K."/>
            <person name="Devanna P."/>
            <person name="Winkler S."/>
            <person name="Jermiin L.S."/>
            <person name="Skirmuntt E.C."/>
            <person name="Katzourakis A."/>
            <person name="Burkitt-Gray L."/>
            <person name="Ray D.A."/>
            <person name="Sullivan K.A.M."/>
            <person name="Roscito J.G."/>
            <person name="Kirilenko B.M."/>
            <person name="Davalos L.M."/>
            <person name="Corthals A.P."/>
            <person name="Power M.L."/>
            <person name="Jones G."/>
            <person name="Ransome R.D."/>
            <person name="Dechmann D.K.N."/>
            <person name="Locatelli A.G."/>
            <person name="Puechmaille S.J."/>
            <person name="Fedrigo O."/>
            <person name="Jarvis E.D."/>
            <person name="Hiller M."/>
            <person name="Vernes S.C."/>
            <person name="Myers E.W."/>
            <person name="Teeling E.C."/>
        </authorList>
    </citation>
    <scope>NUCLEOTIDE SEQUENCE [LARGE SCALE GENOMIC DNA]</scope>
    <source>
        <strain evidence="1">Bat1K_MPI-CBG_1</strain>
    </source>
</reference>
<comment type="caution">
    <text evidence="1">The sequence shown here is derived from an EMBL/GenBank/DDBJ whole genome shotgun (WGS) entry which is preliminary data.</text>
</comment>